<protein>
    <submittedName>
        <fullName evidence="5">Unannotated protein</fullName>
    </submittedName>
</protein>
<proteinExistence type="predicted"/>
<evidence type="ECO:0000259" key="4">
    <source>
        <dbReference type="PROSITE" id="PS50977"/>
    </source>
</evidence>
<dbReference type="Pfam" id="PF00440">
    <property type="entry name" value="TetR_N"/>
    <property type="match status" value="1"/>
</dbReference>
<keyword evidence="1" id="KW-0805">Transcription regulation</keyword>
<dbReference type="InterPro" id="IPR001647">
    <property type="entry name" value="HTH_TetR"/>
</dbReference>
<dbReference type="GO" id="GO:0000976">
    <property type="term" value="F:transcription cis-regulatory region binding"/>
    <property type="evidence" value="ECO:0007669"/>
    <property type="project" value="TreeGrafter"/>
</dbReference>
<dbReference type="PROSITE" id="PS50977">
    <property type="entry name" value="HTH_TETR_2"/>
    <property type="match status" value="1"/>
</dbReference>
<evidence type="ECO:0000256" key="3">
    <source>
        <dbReference type="ARBA" id="ARBA00023163"/>
    </source>
</evidence>
<gene>
    <name evidence="5" type="ORF">UFOPK3564_00477</name>
</gene>
<evidence type="ECO:0000256" key="1">
    <source>
        <dbReference type="ARBA" id="ARBA00023015"/>
    </source>
</evidence>
<dbReference type="AlphaFoldDB" id="A0A6J7FYS2"/>
<accession>A0A6J7FYS2</accession>
<keyword evidence="3" id="KW-0804">Transcription</keyword>
<evidence type="ECO:0000313" key="5">
    <source>
        <dbReference type="EMBL" id="CAB4899324.1"/>
    </source>
</evidence>
<keyword evidence="2" id="KW-0238">DNA-binding</keyword>
<name>A0A6J7FYS2_9ZZZZ</name>
<organism evidence="5">
    <name type="scientific">freshwater metagenome</name>
    <dbReference type="NCBI Taxonomy" id="449393"/>
    <lineage>
        <taxon>unclassified sequences</taxon>
        <taxon>metagenomes</taxon>
        <taxon>ecological metagenomes</taxon>
    </lineage>
</organism>
<dbReference type="Gene3D" id="1.10.357.10">
    <property type="entry name" value="Tetracycline Repressor, domain 2"/>
    <property type="match status" value="1"/>
</dbReference>
<dbReference type="PANTHER" id="PTHR30055:SF234">
    <property type="entry name" value="HTH-TYPE TRANSCRIPTIONAL REGULATOR BETI"/>
    <property type="match status" value="1"/>
</dbReference>
<dbReference type="InterPro" id="IPR009057">
    <property type="entry name" value="Homeodomain-like_sf"/>
</dbReference>
<feature type="domain" description="HTH tetR-type" evidence="4">
    <location>
        <begin position="10"/>
        <end position="68"/>
    </location>
</feature>
<dbReference type="PANTHER" id="PTHR30055">
    <property type="entry name" value="HTH-TYPE TRANSCRIPTIONAL REGULATOR RUTR"/>
    <property type="match status" value="1"/>
</dbReference>
<sequence length="194" mass="20704">MSVSSAGVPDRGDDRLLAAALRLLNTDPAATMAQIAAAAGVGRATLHRHFAMRDDLVLALGTRGLERWEASLRAGDALAVVGTDDAEAHRAAIEDLVRRSVVDAADYAFALTHPEIERHPDLAGTVRRLIDLETTVLASAQRVGVLRDDQPAAWLDHVLFGLLRAGLDAERYGDVAPREIADHVVSSFFAAAGR</sequence>
<dbReference type="EMBL" id="CAFBMK010000016">
    <property type="protein sequence ID" value="CAB4899324.1"/>
    <property type="molecule type" value="Genomic_DNA"/>
</dbReference>
<dbReference type="SUPFAM" id="SSF46689">
    <property type="entry name" value="Homeodomain-like"/>
    <property type="match status" value="1"/>
</dbReference>
<dbReference type="GO" id="GO:0003700">
    <property type="term" value="F:DNA-binding transcription factor activity"/>
    <property type="evidence" value="ECO:0007669"/>
    <property type="project" value="TreeGrafter"/>
</dbReference>
<reference evidence="5" key="1">
    <citation type="submission" date="2020-05" db="EMBL/GenBank/DDBJ databases">
        <authorList>
            <person name="Chiriac C."/>
            <person name="Salcher M."/>
            <person name="Ghai R."/>
            <person name="Kavagutti S V."/>
        </authorList>
    </citation>
    <scope>NUCLEOTIDE SEQUENCE</scope>
</reference>
<evidence type="ECO:0000256" key="2">
    <source>
        <dbReference type="ARBA" id="ARBA00023125"/>
    </source>
</evidence>
<dbReference type="InterPro" id="IPR050109">
    <property type="entry name" value="HTH-type_TetR-like_transc_reg"/>
</dbReference>